<feature type="binding site" evidence="2">
    <location>
        <position position="86"/>
    </location>
    <ligand>
        <name>a divalent metal cation</name>
        <dbReference type="ChEBI" id="CHEBI:60240"/>
        <label>1</label>
    </ligand>
</feature>
<feature type="binding site" evidence="2">
    <location>
        <position position="7"/>
    </location>
    <ligand>
        <name>a divalent metal cation</name>
        <dbReference type="ChEBI" id="CHEBI:60240"/>
        <label>1</label>
    </ligand>
</feature>
<dbReference type="Pfam" id="PF01026">
    <property type="entry name" value="TatD_DNase"/>
    <property type="match status" value="1"/>
</dbReference>
<evidence type="ECO:0000256" key="1">
    <source>
        <dbReference type="ARBA" id="ARBA00022801"/>
    </source>
</evidence>
<dbReference type="PANTHER" id="PTHR46124">
    <property type="entry name" value="D-AMINOACYL-TRNA DEACYLASE"/>
    <property type="match status" value="1"/>
</dbReference>
<dbReference type="InterPro" id="IPR049677">
    <property type="entry name" value="QatD"/>
</dbReference>
<evidence type="ECO:0000313" key="4">
    <source>
        <dbReference type="Proteomes" id="UP000502998"/>
    </source>
</evidence>
<gene>
    <name evidence="3" type="ORF">EsVE80_07220</name>
</gene>
<keyword evidence="4" id="KW-1185">Reference proteome</keyword>
<dbReference type="InterPro" id="IPR001130">
    <property type="entry name" value="TatD-like"/>
</dbReference>
<evidence type="ECO:0000313" key="3">
    <source>
        <dbReference type="EMBL" id="BCA85199.1"/>
    </source>
</evidence>
<organism evidence="3 4">
    <name type="scientific">Enterococcus saigonensis</name>
    <dbReference type="NCBI Taxonomy" id="1805431"/>
    <lineage>
        <taxon>Bacteria</taxon>
        <taxon>Bacillati</taxon>
        <taxon>Bacillota</taxon>
        <taxon>Bacilli</taxon>
        <taxon>Lactobacillales</taxon>
        <taxon>Enterococcaceae</taxon>
        <taxon>Enterococcus</taxon>
    </lineage>
</organism>
<dbReference type="PROSITE" id="PS01137">
    <property type="entry name" value="TATD_1"/>
    <property type="match status" value="1"/>
</dbReference>
<reference evidence="3 4" key="1">
    <citation type="submission" date="2020-02" db="EMBL/GenBank/DDBJ databases">
        <title>Characterization of vanA genotype vancomycin-resistant Enterococcus saigonensis VE80.</title>
        <authorList>
            <person name="Harada T."/>
            <person name="Motooka D."/>
            <person name="Nakamura S."/>
            <person name="Yamamoto Y."/>
            <person name="Kawahara R."/>
            <person name="Kawatsu K."/>
        </authorList>
    </citation>
    <scope>NUCLEOTIDE SEQUENCE [LARGE SCALE GENOMIC DNA]</scope>
    <source>
        <strain evidence="3 4">VE80</strain>
    </source>
</reference>
<dbReference type="NCBIfam" id="NF041926">
    <property type="entry name" value="QatD"/>
    <property type="match status" value="1"/>
</dbReference>
<dbReference type="Gene3D" id="3.20.20.140">
    <property type="entry name" value="Metal-dependent hydrolases"/>
    <property type="match status" value="1"/>
</dbReference>
<feature type="binding site" evidence="2">
    <location>
        <position position="147"/>
    </location>
    <ligand>
        <name>a divalent metal cation</name>
        <dbReference type="ChEBI" id="CHEBI:60240"/>
        <label>2</label>
    </ligand>
</feature>
<accession>A0A679IAW6</accession>
<dbReference type="KEGG" id="esg:EsVE80_07220"/>
<protein>
    <submittedName>
        <fullName evidence="3">TatD family hydrolase</fullName>
    </submittedName>
</protein>
<dbReference type="InterPro" id="IPR032466">
    <property type="entry name" value="Metal_Hydrolase"/>
</dbReference>
<dbReference type="Proteomes" id="UP000502998">
    <property type="component" value="Chromosome"/>
</dbReference>
<evidence type="ECO:0000256" key="2">
    <source>
        <dbReference type="PIRSR" id="PIRSR005902-1"/>
    </source>
</evidence>
<sequence length="243" mass="28206">MKYLDTHCHVDLAKNRKNFIKNINEQQIYTIAVSNLPSLFEKNKVIIPESKYLKHALGYHPELVGQFPNQLNKFEIQLTKARYIGEIGIDGSNRYKASLSRQIEIFENILWLCDEMPNKVLTIHSRKSENLITDMIMKYPNSKKILHWFSGDIKQLEKLLDLGCYFSINKSMLSSSSTLSVVQKVPLERILLESDFPFAFSNESTYLSEYLLDVTKTIASKLHVNLDDFVKQLMVNQRKLLEV</sequence>
<dbReference type="InterPro" id="IPR018228">
    <property type="entry name" value="DNase_TatD-rel_CS"/>
</dbReference>
<dbReference type="GO" id="GO:0016788">
    <property type="term" value="F:hydrolase activity, acting on ester bonds"/>
    <property type="evidence" value="ECO:0007669"/>
    <property type="project" value="InterPro"/>
</dbReference>
<feature type="binding site" evidence="2">
    <location>
        <position position="195"/>
    </location>
    <ligand>
        <name>a divalent metal cation</name>
        <dbReference type="ChEBI" id="CHEBI:60240"/>
        <label>1</label>
    </ligand>
</feature>
<dbReference type="EMBL" id="AP022822">
    <property type="protein sequence ID" value="BCA85199.1"/>
    <property type="molecule type" value="Genomic_DNA"/>
</dbReference>
<name>A0A679IAW6_9ENTE</name>
<feature type="binding site" evidence="2">
    <location>
        <position position="124"/>
    </location>
    <ligand>
        <name>a divalent metal cation</name>
        <dbReference type="ChEBI" id="CHEBI:60240"/>
        <label>2</label>
    </ligand>
</feature>
<dbReference type="GO" id="GO:0046872">
    <property type="term" value="F:metal ion binding"/>
    <property type="evidence" value="ECO:0007669"/>
    <property type="project" value="UniProtKB-KW"/>
</dbReference>
<dbReference type="AlphaFoldDB" id="A0A679IAW6"/>
<proteinExistence type="predicted"/>
<dbReference type="PIRSF" id="PIRSF005902">
    <property type="entry name" value="DNase_TatD"/>
    <property type="match status" value="1"/>
</dbReference>
<dbReference type="PANTHER" id="PTHR46124:SF2">
    <property type="entry name" value="D-AMINOACYL-TRNA DEACYLASE"/>
    <property type="match status" value="1"/>
</dbReference>
<keyword evidence="1 3" id="KW-0378">Hydrolase</keyword>
<feature type="binding site" evidence="2">
    <location>
        <position position="9"/>
    </location>
    <ligand>
        <name>a divalent metal cation</name>
        <dbReference type="ChEBI" id="CHEBI:60240"/>
        <label>1</label>
    </ligand>
</feature>
<keyword evidence="2" id="KW-0479">Metal-binding</keyword>
<dbReference type="RefSeq" id="WP_173102502.1">
    <property type="nucleotide sequence ID" value="NZ_AP022822.1"/>
</dbReference>
<dbReference type="SUPFAM" id="SSF51556">
    <property type="entry name" value="Metallo-dependent hydrolases"/>
    <property type="match status" value="1"/>
</dbReference>